<feature type="region of interest" description="Disordered" evidence="1">
    <location>
        <begin position="90"/>
        <end position="145"/>
    </location>
</feature>
<evidence type="ECO:0000256" key="1">
    <source>
        <dbReference type="SAM" id="MobiDB-lite"/>
    </source>
</evidence>
<dbReference type="Proteomes" id="UP000233551">
    <property type="component" value="Unassembled WGS sequence"/>
</dbReference>
<evidence type="ECO:0000313" key="3">
    <source>
        <dbReference type="Proteomes" id="UP000233551"/>
    </source>
</evidence>
<feature type="compositionally biased region" description="Basic and acidic residues" evidence="1">
    <location>
        <begin position="90"/>
        <end position="104"/>
    </location>
</feature>
<comment type="caution">
    <text evidence="2">The sequence shown here is derived from an EMBL/GenBank/DDBJ whole genome shotgun (WGS) entry which is preliminary data.</text>
</comment>
<reference evidence="2 3" key="1">
    <citation type="submission" date="2017-11" db="EMBL/GenBank/DDBJ databases">
        <title>De-novo sequencing of pomegranate (Punica granatum L.) genome.</title>
        <authorList>
            <person name="Akparov Z."/>
            <person name="Amiraslanov A."/>
            <person name="Hajiyeva S."/>
            <person name="Abbasov M."/>
            <person name="Kaur K."/>
            <person name="Hamwieh A."/>
            <person name="Solovyev V."/>
            <person name="Salamov A."/>
            <person name="Braich B."/>
            <person name="Kosarev P."/>
            <person name="Mahmoud A."/>
            <person name="Hajiyev E."/>
            <person name="Babayeva S."/>
            <person name="Izzatullayeva V."/>
            <person name="Mammadov A."/>
            <person name="Mammadov A."/>
            <person name="Sharifova S."/>
            <person name="Ojaghi J."/>
            <person name="Eynullazada K."/>
            <person name="Bayramov B."/>
            <person name="Abdulazimova A."/>
            <person name="Shahmuradov I."/>
        </authorList>
    </citation>
    <scope>NUCLEOTIDE SEQUENCE [LARGE SCALE GENOMIC DNA]</scope>
    <source>
        <strain evidence="3">cv. AG2017</strain>
        <tissue evidence="2">Leaf</tissue>
    </source>
</reference>
<keyword evidence="3" id="KW-1185">Reference proteome</keyword>
<dbReference type="EMBL" id="PGOL01002539">
    <property type="protein sequence ID" value="PKI47208.1"/>
    <property type="molecule type" value="Genomic_DNA"/>
</dbReference>
<protein>
    <submittedName>
        <fullName evidence="2">Uncharacterized protein</fullName>
    </submittedName>
</protein>
<organism evidence="2 3">
    <name type="scientific">Punica granatum</name>
    <name type="common">Pomegranate</name>
    <dbReference type="NCBI Taxonomy" id="22663"/>
    <lineage>
        <taxon>Eukaryota</taxon>
        <taxon>Viridiplantae</taxon>
        <taxon>Streptophyta</taxon>
        <taxon>Embryophyta</taxon>
        <taxon>Tracheophyta</taxon>
        <taxon>Spermatophyta</taxon>
        <taxon>Magnoliopsida</taxon>
        <taxon>eudicotyledons</taxon>
        <taxon>Gunneridae</taxon>
        <taxon>Pentapetalae</taxon>
        <taxon>rosids</taxon>
        <taxon>malvids</taxon>
        <taxon>Myrtales</taxon>
        <taxon>Lythraceae</taxon>
        <taxon>Punica</taxon>
    </lineage>
</organism>
<proteinExistence type="predicted"/>
<feature type="compositionally biased region" description="Polar residues" evidence="1">
    <location>
        <begin position="129"/>
        <end position="145"/>
    </location>
</feature>
<sequence>MAIKCRHPHFGPSALRQDINKALDSRFQNSNKNAEGNKLDFAAHTIDPEDLPVLFCSLPNLTFLFSSFPFSASILLQQAAAAHPQAPLLERVRTDEKRQNRRWGDPQLVGPTHPSPQLRKTRPQLTRPALSSAQNPQRTLSSTPSTALKLPLSLEKMEPSADSGFFSGLPSCRPSAHKPCSQLILISSPSSYRSLSFSSTLSSLPLNSQLVHGQTDIAIFLIPSHSLTLLPSILLESPSPVPSILLPWTCFSFQHCHHLHSFSFLLPAVV</sequence>
<name>A0A2I0IT76_PUNGR</name>
<evidence type="ECO:0000313" key="2">
    <source>
        <dbReference type="EMBL" id="PKI47208.1"/>
    </source>
</evidence>
<dbReference type="AlphaFoldDB" id="A0A2I0IT76"/>
<accession>A0A2I0IT76</accession>
<gene>
    <name evidence="2" type="ORF">CRG98_032430</name>
</gene>